<dbReference type="Gene3D" id="3.30.1150.10">
    <property type="match status" value="1"/>
</dbReference>
<keyword evidence="3 6" id="KW-1133">Transmembrane helix</keyword>
<feature type="region of interest" description="Disordered" evidence="5">
    <location>
        <begin position="1"/>
        <end position="20"/>
    </location>
</feature>
<dbReference type="InterPro" id="IPR006260">
    <property type="entry name" value="TonB/TolA_C"/>
</dbReference>
<evidence type="ECO:0000256" key="3">
    <source>
        <dbReference type="ARBA" id="ARBA00022989"/>
    </source>
</evidence>
<accession>A0A328B6P5</accession>
<organism evidence="8 9">
    <name type="scientific">Phenylobacterium kunshanense</name>
    <dbReference type="NCBI Taxonomy" id="1445034"/>
    <lineage>
        <taxon>Bacteria</taxon>
        <taxon>Pseudomonadati</taxon>
        <taxon>Pseudomonadota</taxon>
        <taxon>Alphaproteobacteria</taxon>
        <taxon>Caulobacterales</taxon>
        <taxon>Caulobacteraceae</taxon>
        <taxon>Phenylobacterium</taxon>
    </lineage>
</organism>
<feature type="domain" description="TonB C-terminal" evidence="7">
    <location>
        <begin position="134"/>
        <end position="227"/>
    </location>
</feature>
<dbReference type="PRINTS" id="PR01217">
    <property type="entry name" value="PRICHEXTENSN"/>
</dbReference>
<keyword evidence="2 6" id="KW-0812">Transmembrane</keyword>
<evidence type="ECO:0000256" key="6">
    <source>
        <dbReference type="SAM" id="Phobius"/>
    </source>
</evidence>
<feature type="compositionally biased region" description="Pro residues" evidence="5">
    <location>
        <begin position="110"/>
        <end position="126"/>
    </location>
</feature>
<dbReference type="SUPFAM" id="SSF74653">
    <property type="entry name" value="TolA/TonB C-terminal domain"/>
    <property type="match status" value="1"/>
</dbReference>
<comment type="subcellular location">
    <subcellularLocation>
        <location evidence="1">Membrane</location>
        <topology evidence="1">Single-pass membrane protein</topology>
    </subcellularLocation>
</comment>
<evidence type="ECO:0000256" key="2">
    <source>
        <dbReference type="ARBA" id="ARBA00022692"/>
    </source>
</evidence>
<dbReference type="RefSeq" id="WP_111278194.1">
    <property type="nucleotide sequence ID" value="NZ_QFYS01000012.1"/>
</dbReference>
<feature type="region of interest" description="Disordered" evidence="5">
    <location>
        <begin position="56"/>
        <end position="137"/>
    </location>
</feature>
<protein>
    <submittedName>
        <fullName evidence="8">Energy transducer TonB</fullName>
    </submittedName>
</protein>
<proteinExistence type="predicted"/>
<dbReference type="AlphaFoldDB" id="A0A328B6P5"/>
<evidence type="ECO:0000256" key="1">
    <source>
        <dbReference type="ARBA" id="ARBA00004167"/>
    </source>
</evidence>
<keyword evidence="4 6" id="KW-0472">Membrane</keyword>
<evidence type="ECO:0000313" key="9">
    <source>
        <dbReference type="Proteomes" id="UP000249524"/>
    </source>
</evidence>
<dbReference type="PROSITE" id="PS52015">
    <property type="entry name" value="TONB_CTD"/>
    <property type="match status" value="1"/>
</dbReference>
<dbReference type="GO" id="GO:0016020">
    <property type="term" value="C:membrane"/>
    <property type="evidence" value="ECO:0007669"/>
    <property type="project" value="UniProtKB-SubCell"/>
</dbReference>
<dbReference type="InterPro" id="IPR037682">
    <property type="entry name" value="TonB_C"/>
</dbReference>
<evidence type="ECO:0000256" key="5">
    <source>
        <dbReference type="SAM" id="MobiDB-lite"/>
    </source>
</evidence>
<dbReference type="OrthoDB" id="7201913at2"/>
<dbReference type="Proteomes" id="UP000249524">
    <property type="component" value="Unassembled WGS sequence"/>
</dbReference>
<evidence type="ECO:0000313" key="8">
    <source>
        <dbReference type="EMBL" id="RAK62295.1"/>
    </source>
</evidence>
<dbReference type="EMBL" id="QFYS01000012">
    <property type="protein sequence ID" value="RAK62295.1"/>
    <property type="molecule type" value="Genomic_DNA"/>
</dbReference>
<comment type="caution">
    <text evidence="8">The sequence shown here is derived from an EMBL/GenBank/DDBJ whole genome shotgun (WGS) entry which is preliminary data.</text>
</comment>
<dbReference type="Pfam" id="PF03544">
    <property type="entry name" value="TonB_C"/>
    <property type="match status" value="1"/>
</dbReference>
<name>A0A328B6P5_9CAUL</name>
<feature type="transmembrane region" description="Helical" evidence="6">
    <location>
        <begin position="21"/>
        <end position="42"/>
    </location>
</feature>
<evidence type="ECO:0000259" key="7">
    <source>
        <dbReference type="PROSITE" id="PS52015"/>
    </source>
</evidence>
<gene>
    <name evidence="8" type="ORF">DJ019_19380</name>
</gene>
<keyword evidence="9" id="KW-1185">Reference proteome</keyword>
<sequence>MTTRTTTPFDFRSPRSGPSRTTALVVAGSLAAHGLVAGYLALMRFAPPAPEIIDEPPPMVVETWTPPKPPPPPKPDQPRPTASPRPPVQTSSPLPLAPIPLPPIIDTAPTPGPVAMDPPAPDPPAARAPEIGNPTWLRKPGAEELARFYPDRAVRLGQEGRATISCEVTDVGAVTGCRVVSETPEDFGFGAAALRLARYFRMTPQTIDGRPVGGAKVSIPITFRLPK</sequence>
<reference evidence="8 9" key="1">
    <citation type="submission" date="2018-05" db="EMBL/GenBank/DDBJ databases">
        <authorList>
            <person name="Lanie J.A."/>
            <person name="Ng W.-L."/>
            <person name="Kazmierczak K.M."/>
            <person name="Andrzejewski T.M."/>
            <person name="Davidsen T.M."/>
            <person name="Wayne K.J."/>
            <person name="Tettelin H."/>
            <person name="Glass J.I."/>
            <person name="Rusch D."/>
            <person name="Podicherti R."/>
            <person name="Tsui H.-C.T."/>
            <person name="Winkler M.E."/>
        </authorList>
    </citation>
    <scope>NUCLEOTIDE SEQUENCE [LARGE SCALE GENOMIC DNA]</scope>
    <source>
        <strain evidence="8 9">BUT-10</strain>
    </source>
</reference>
<evidence type="ECO:0000256" key="4">
    <source>
        <dbReference type="ARBA" id="ARBA00023136"/>
    </source>
</evidence>
<dbReference type="NCBIfam" id="TIGR01352">
    <property type="entry name" value="tonB_Cterm"/>
    <property type="match status" value="1"/>
</dbReference>
<feature type="compositionally biased region" description="Pro residues" evidence="5">
    <location>
        <begin position="66"/>
        <end position="75"/>
    </location>
</feature>
<dbReference type="GO" id="GO:0055085">
    <property type="term" value="P:transmembrane transport"/>
    <property type="evidence" value="ECO:0007669"/>
    <property type="project" value="InterPro"/>
</dbReference>